<comment type="caution">
    <text evidence="2">The sequence shown here is derived from an EMBL/GenBank/DDBJ whole genome shotgun (WGS) entry which is preliminary data.</text>
</comment>
<dbReference type="EMBL" id="MGFH01000139">
    <property type="protein sequence ID" value="OGM04644.1"/>
    <property type="molecule type" value="Genomic_DNA"/>
</dbReference>
<protein>
    <recommendedName>
        <fullName evidence="1">PilZ domain-containing protein</fullName>
    </recommendedName>
</protein>
<dbReference type="Gene3D" id="2.40.10.220">
    <property type="entry name" value="predicted glycosyltransferase like domains"/>
    <property type="match status" value="1"/>
</dbReference>
<dbReference type="InterPro" id="IPR009875">
    <property type="entry name" value="PilZ_domain"/>
</dbReference>
<dbReference type="GO" id="GO:0035438">
    <property type="term" value="F:cyclic-di-GMP binding"/>
    <property type="evidence" value="ECO:0007669"/>
    <property type="project" value="InterPro"/>
</dbReference>
<feature type="domain" description="PilZ" evidence="1">
    <location>
        <begin position="66"/>
        <end position="186"/>
    </location>
</feature>
<organism evidence="2 3">
    <name type="scientific">Candidatus Wallbacteria bacterium GWC2_49_35</name>
    <dbReference type="NCBI Taxonomy" id="1817813"/>
    <lineage>
        <taxon>Bacteria</taxon>
        <taxon>Candidatus Walliibacteriota</taxon>
    </lineage>
</organism>
<sequence>MKLILDAEPKNSRGEAIPLLVGDFVSVNFIGPDQVCALTFKIVEKRMDGQITLMLRDAGRSEEHPRRQHFRLSTIDDMCEDPEAARAAGKIKAFVREAGNPEKLYTTKTLNISGGGMLFAFYDDMPHLNSIFDIEINIGGARVFPVKGKLARIERKLYENEMVFMVGVIFLEIDEADREAIINFVFDEGKKSEPAAD</sequence>
<reference evidence="2 3" key="1">
    <citation type="journal article" date="2016" name="Nat. Commun.">
        <title>Thousands of microbial genomes shed light on interconnected biogeochemical processes in an aquifer system.</title>
        <authorList>
            <person name="Anantharaman K."/>
            <person name="Brown C.T."/>
            <person name="Hug L.A."/>
            <person name="Sharon I."/>
            <person name="Castelle C.J."/>
            <person name="Probst A.J."/>
            <person name="Thomas B.C."/>
            <person name="Singh A."/>
            <person name="Wilkins M.J."/>
            <person name="Karaoz U."/>
            <person name="Brodie E.L."/>
            <person name="Williams K.H."/>
            <person name="Hubbard S.S."/>
            <person name="Banfield J.F."/>
        </authorList>
    </citation>
    <scope>NUCLEOTIDE SEQUENCE [LARGE SCALE GENOMIC DNA]</scope>
</reference>
<dbReference type="STRING" id="1817813.A2008_05375"/>
<dbReference type="Pfam" id="PF07238">
    <property type="entry name" value="PilZ"/>
    <property type="match status" value="1"/>
</dbReference>
<proteinExistence type="predicted"/>
<gene>
    <name evidence="2" type="ORF">A2008_05375</name>
</gene>
<evidence type="ECO:0000313" key="2">
    <source>
        <dbReference type="EMBL" id="OGM04644.1"/>
    </source>
</evidence>
<name>A0A1F7WP61_9BACT</name>
<dbReference type="Proteomes" id="UP000178735">
    <property type="component" value="Unassembled WGS sequence"/>
</dbReference>
<evidence type="ECO:0000259" key="1">
    <source>
        <dbReference type="Pfam" id="PF07238"/>
    </source>
</evidence>
<evidence type="ECO:0000313" key="3">
    <source>
        <dbReference type="Proteomes" id="UP000178735"/>
    </source>
</evidence>
<accession>A0A1F7WP61</accession>
<dbReference type="AlphaFoldDB" id="A0A1F7WP61"/>